<feature type="compositionally biased region" description="Basic residues" evidence="1">
    <location>
        <begin position="470"/>
        <end position="482"/>
    </location>
</feature>
<dbReference type="AlphaFoldDB" id="A0AA88XWY0"/>
<protein>
    <submittedName>
        <fullName evidence="2">Uncharacterized protein</fullName>
    </submittedName>
</protein>
<reference evidence="2" key="1">
    <citation type="submission" date="2019-08" db="EMBL/GenBank/DDBJ databases">
        <title>The improved chromosome-level genome for the pearl oyster Pinctada fucata martensii using PacBio sequencing and Hi-C.</title>
        <authorList>
            <person name="Zheng Z."/>
        </authorList>
    </citation>
    <scope>NUCLEOTIDE SEQUENCE</scope>
    <source>
        <strain evidence="2">ZZ-2019</strain>
        <tissue evidence="2">Adductor muscle</tissue>
    </source>
</reference>
<organism evidence="2 3">
    <name type="scientific">Pinctada imbricata</name>
    <name type="common">Atlantic pearl-oyster</name>
    <name type="synonym">Pinctada martensii</name>
    <dbReference type="NCBI Taxonomy" id="66713"/>
    <lineage>
        <taxon>Eukaryota</taxon>
        <taxon>Metazoa</taxon>
        <taxon>Spiralia</taxon>
        <taxon>Lophotrochozoa</taxon>
        <taxon>Mollusca</taxon>
        <taxon>Bivalvia</taxon>
        <taxon>Autobranchia</taxon>
        <taxon>Pteriomorphia</taxon>
        <taxon>Pterioida</taxon>
        <taxon>Pterioidea</taxon>
        <taxon>Pteriidae</taxon>
        <taxon>Pinctada</taxon>
    </lineage>
</organism>
<dbReference type="EMBL" id="VSWD01000009">
    <property type="protein sequence ID" value="KAK3093499.1"/>
    <property type="molecule type" value="Genomic_DNA"/>
</dbReference>
<feature type="compositionally biased region" description="Basic and acidic residues" evidence="1">
    <location>
        <begin position="289"/>
        <end position="298"/>
    </location>
</feature>
<sequence length="482" mass="55310">MSWLELEPPPASSQCIPNLYNKLDAEVIKRTKVLNTILDMRFQFQQRMMVKHYKRTVVVFDREKERNLQYLQKLNTRLPYMSQVPADMHIQDKVKFFRIANDYVRRTPLQRRMMSADVPLERGRQTPLAERREKPFCDRYYTHHYSADVKGRLINQQRRMTQADATPYVQDMVMPTDIEEAQLQVGTEDNRRRSVRFDLPAVRSMGMAKDMAKSAKKTRKTRRLSEVNDENDRVFHGDGDLSDSRRASMIPDSRHGSLAPDSRLGHVTPGSRPGSFAPDSRLGRLTPGLRRDSVEPDSLRPPTNQDSYEIRPTPTRRGSMTQQSLEAYFRRGSIPDTWRGSVSPDSRPKSFIPNSGQQAVKKKKRSKSVGRKSRNNLVNDKMRSESRSFSRSESVEPTMRSDSVEPKPLKGILRSGSRSDSVEPTSRSNSVEPSRRSKSVRGILRSDSVEPTSRSNSVEPASRSGSVMRKPLRRSNSKNQNR</sequence>
<feature type="compositionally biased region" description="Polar residues" evidence="1">
    <location>
        <begin position="316"/>
        <end position="325"/>
    </location>
</feature>
<evidence type="ECO:0000313" key="2">
    <source>
        <dbReference type="EMBL" id="KAK3093499.1"/>
    </source>
</evidence>
<keyword evidence="3" id="KW-1185">Reference proteome</keyword>
<feature type="compositionally biased region" description="Polar residues" evidence="1">
    <location>
        <begin position="449"/>
        <end position="465"/>
    </location>
</feature>
<gene>
    <name evidence="2" type="ORF">FSP39_016490</name>
</gene>
<evidence type="ECO:0000256" key="1">
    <source>
        <dbReference type="SAM" id="MobiDB-lite"/>
    </source>
</evidence>
<feature type="compositionally biased region" description="Basic and acidic residues" evidence="1">
    <location>
        <begin position="223"/>
        <end position="246"/>
    </location>
</feature>
<name>A0AA88XWY0_PINIB</name>
<evidence type="ECO:0000313" key="3">
    <source>
        <dbReference type="Proteomes" id="UP001186944"/>
    </source>
</evidence>
<feature type="region of interest" description="Disordered" evidence="1">
    <location>
        <begin position="206"/>
        <end position="482"/>
    </location>
</feature>
<proteinExistence type="predicted"/>
<accession>A0AA88XWY0</accession>
<feature type="compositionally biased region" description="Basic and acidic residues" evidence="1">
    <location>
        <begin position="380"/>
        <end position="394"/>
    </location>
</feature>
<comment type="caution">
    <text evidence="2">The sequence shown here is derived from an EMBL/GenBank/DDBJ whole genome shotgun (WGS) entry which is preliminary data.</text>
</comment>
<feature type="compositionally biased region" description="Basic residues" evidence="1">
    <location>
        <begin position="360"/>
        <end position="374"/>
    </location>
</feature>
<feature type="compositionally biased region" description="Polar residues" evidence="1">
    <location>
        <begin position="416"/>
        <end position="432"/>
    </location>
</feature>
<dbReference type="Proteomes" id="UP001186944">
    <property type="component" value="Unassembled WGS sequence"/>
</dbReference>